<feature type="compositionally biased region" description="Low complexity" evidence="1">
    <location>
        <begin position="299"/>
        <end position="308"/>
    </location>
</feature>
<dbReference type="Proteomes" id="UP000750711">
    <property type="component" value="Unassembled WGS sequence"/>
</dbReference>
<gene>
    <name evidence="2" type="ORF">GP486_004741</name>
</gene>
<evidence type="ECO:0000256" key="1">
    <source>
        <dbReference type="SAM" id="MobiDB-lite"/>
    </source>
</evidence>
<name>A0A9P8RP49_9PEZI</name>
<dbReference type="EMBL" id="JAGHQM010000793">
    <property type="protein sequence ID" value="KAH0558611.1"/>
    <property type="molecule type" value="Genomic_DNA"/>
</dbReference>
<protein>
    <recommendedName>
        <fullName evidence="4">Btz domain-containing protein</fullName>
    </recommendedName>
</protein>
<evidence type="ECO:0000313" key="2">
    <source>
        <dbReference type="EMBL" id="KAH0558611.1"/>
    </source>
</evidence>
<feature type="compositionally biased region" description="Polar residues" evidence="1">
    <location>
        <begin position="27"/>
        <end position="39"/>
    </location>
</feature>
<feature type="region of interest" description="Disordered" evidence="1">
    <location>
        <begin position="1"/>
        <end position="61"/>
    </location>
</feature>
<dbReference type="AlphaFoldDB" id="A0A9P8RP49"/>
<feature type="region of interest" description="Disordered" evidence="1">
    <location>
        <begin position="190"/>
        <end position="225"/>
    </location>
</feature>
<proteinExistence type="predicted"/>
<feature type="compositionally biased region" description="Polar residues" evidence="1">
    <location>
        <begin position="50"/>
        <end position="61"/>
    </location>
</feature>
<sequence length="503" mass="54760">MEHATEATQAPWAHDMHETVARVDPRPSQSPSTTESPALNSAPKIIPFATKSQPPNRSLSKTTHIGNIQIRVFIAGMRDPITFSGVPVKQYTRLPHHRPPLRRDKPVRISLPDQPVRYIYPAPDRSFIFIPRAQRPNQQGFGRGRGKPSFGVYSGYGSRRTSVYGGSNYSPSVAMSRRSSLAHELHRDNVISPTGSNASRHYGLPAESGKPIVKLPPSVTGRTQQPLPEAINMDHQGSVAVPAGPATKPHFSQPFPPPQKPTFRENRPVPIPMHQPRPQKAVSVADIESPASHSLPISQQKQQPFHQQAPSKSNGHAYPQDPAVYNPHSRHPSYPSHTSTGTPLSHIPESAIHARPFQPVPYQQQQFYPQQALLPQPAYYYQIPDPRPPPYSAAIASAAVTAPVFVPSPQQNAYLVPVPAVNGPPATQPTGQGNTVAQESNGTVYYYHDSSQFYTGAGAYPPAGYALPPQPGGVVGMGGMMTPSPDVYYYPHPGQGGAYYGQQ</sequence>
<keyword evidence="3" id="KW-1185">Reference proteome</keyword>
<organism evidence="2 3">
    <name type="scientific">Trichoglossum hirsutum</name>
    <dbReference type="NCBI Taxonomy" id="265104"/>
    <lineage>
        <taxon>Eukaryota</taxon>
        <taxon>Fungi</taxon>
        <taxon>Dikarya</taxon>
        <taxon>Ascomycota</taxon>
        <taxon>Pezizomycotina</taxon>
        <taxon>Geoglossomycetes</taxon>
        <taxon>Geoglossales</taxon>
        <taxon>Geoglossaceae</taxon>
        <taxon>Trichoglossum</taxon>
    </lineage>
</organism>
<evidence type="ECO:0000313" key="3">
    <source>
        <dbReference type="Proteomes" id="UP000750711"/>
    </source>
</evidence>
<evidence type="ECO:0008006" key="4">
    <source>
        <dbReference type="Google" id="ProtNLM"/>
    </source>
</evidence>
<reference evidence="2" key="1">
    <citation type="submission" date="2021-03" db="EMBL/GenBank/DDBJ databases">
        <title>Comparative genomics and phylogenomic investigation of the class Geoglossomycetes provide insights into ecological specialization and systematics.</title>
        <authorList>
            <person name="Melie T."/>
            <person name="Pirro S."/>
            <person name="Miller A.N."/>
            <person name="Quandt A."/>
        </authorList>
    </citation>
    <scope>NUCLEOTIDE SEQUENCE</scope>
    <source>
        <strain evidence="2">CAQ_001_2017</strain>
    </source>
</reference>
<comment type="caution">
    <text evidence="2">The sequence shown here is derived from an EMBL/GenBank/DDBJ whole genome shotgun (WGS) entry which is preliminary data.</text>
</comment>
<accession>A0A9P8RP49</accession>
<feature type="compositionally biased region" description="Basic and acidic residues" evidence="1">
    <location>
        <begin position="14"/>
        <end position="25"/>
    </location>
</feature>
<feature type="region of interest" description="Disordered" evidence="1">
    <location>
        <begin position="238"/>
        <end position="344"/>
    </location>
</feature>